<feature type="transmembrane region" description="Helical" evidence="1">
    <location>
        <begin position="163"/>
        <end position="182"/>
    </location>
</feature>
<feature type="transmembrane region" description="Helical" evidence="1">
    <location>
        <begin position="126"/>
        <end position="143"/>
    </location>
</feature>
<evidence type="ECO:0000313" key="3">
    <source>
        <dbReference type="Proteomes" id="UP001368654"/>
    </source>
</evidence>
<accession>A0ABU8LWN3</accession>
<reference evidence="2 3" key="1">
    <citation type="submission" date="2024-02" db="EMBL/GenBank/DDBJ databases">
        <authorList>
            <person name="Saticioglu I.B."/>
        </authorList>
    </citation>
    <scope>NUCLEOTIDE SEQUENCE [LARGE SCALE GENOMIC DNA]</scope>
    <source>
        <strain evidence="2 3">Mu-86</strain>
    </source>
</reference>
<keyword evidence="1" id="KW-1133">Transmembrane helix</keyword>
<evidence type="ECO:0000256" key="1">
    <source>
        <dbReference type="SAM" id="Phobius"/>
    </source>
</evidence>
<proteinExistence type="predicted"/>
<gene>
    <name evidence="2" type="ORF">WDU96_11930</name>
</gene>
<feature type="transmembrane region" description="Helical" evidence="1">
    <location>
        <begin position="89"/>
        <end position="114"/>
    </location>
</feature>
<comment type="caution">
    <text evidence="2">The sequence shown here is derived from an EMBL/GenBank/DDBJ whole genome shotgun (WGS) entry which is preliminary data.</text>
</comment>
<feature type="transmembrane region" description="Helical" evidence="1">
    <location>
        <begin position="23"/>
        <end position="42"/>
    </location>
</feature>
<keyword evidence="3" id="KW-1185">Reference proteome</keyword>
<evidence type="ECO:0000313" key="2">
    <source>
        <dbReference type="EMBL" id="MEJ1156308.1"/>
    </source>
</evidence>
<sequence length="219" mass="23191">MTLPVDSETNGAATAVRRLRREAWGFAVGSALFFVGALPFYADAVGIVATNVTFVVGSVFFTLAGFIQLSLSGRHVPHAKMNRADRADWFGAAVQFVGTLLFNLSTILALLASIREPDAVGVGWRPDAWGSLAFLIASGFALIATQRRGQLWDTDARTWHGTWLNALGAVAFGVSAVGAYVLPSSGDLLSAFWATVGTAIGAVCFFLAAILSRRAIPLK</sequence>
<dbReference type="Proteomes" id="UP001368654">
    <property type="component" value="Unassembled WGS sequence"/>
</dbReference>
<feature type="transmembrane region" description="Helical" evidence="1">
    <location>
        <begin position="48"/>
        <end position="69"/>
    </location>
</feature>
<organism evidence="2 3">
    <name type="scientific">Microbacterium marmarense</name>
    <dbReference type="NCBI Taxonomy" id="3122051"/>
    <lineage>
        <taxon>Bacteria</taxon>
        <taxon>Bacillati</taxon>
        <taxon>Actinomycetota</taxon>
        <taxon>Actinomycetes</taxon>
        <taxon>Micrococcales</taxon>
        <taxon>Microbacteriaceae</taxon>
        <taxon>Microbacterium</taxon>
    </lineage>
</organism>
<keyword evidence="1" id="KW-0472">Membrane</keyword>
<keyword evidence="1" id="KW-0812">Transmembrane</keyword>
<name>A0ABU8LWN3_9MICO</name>
<dbReference type="EMBL" id="JBBDGL010000004">
    <property type="protein sequence ID" value="MEJ1156308.1"/>
    <property type="molecule type" value="Genomic_DNA"/>
</dbReference>
<feature type="transmembrane region" description="Helical" evidence="1">
    <location>
        <begin position="188"/>
        <end position="211"/>
    </location>
</feature>
<protein>
    <recommendedName>
        <fullName evidence="4">YrhK domain-containing protein</fullName>
    </recommendedName>
</protein>
<evidence type="ECO:0008006" key="4">
    <source>
        <dbReference type="Google" id="ProtNLM"/>
    </source>
</evidence>